<evidence type="ECO:0000259" key="2">
    <source>
        <dbReference type="Pfam" id="PF00089"/>
    </source>
</evidence>
<keyword evidence="1" id="KW-0732">Signal</keyword>
<dbReference type="GO" id="GO:0006508">
    <property type="term" value="P:proteolysis"/>
    <property type="evidence" value="ECO:0007669"/>
    <property type="project" value="InterPro"/>
</dbReference>
<feature type="domain" description="Peptidase S1" evidence="2">
    <location>
        <begin position="94"/>
        <end position="122"/>
    </location>
</feature>
<reference evidence="3" key="1">
    <citation type="submission" date="2020-12" db="EMBL/GenBank/DDBJ databases">
        <authorList>
            <person name="Iha C."/>
        </authorList>
    </citation>
    <scope>NUCLEOTIDE SEQUENCE</scope>
</reference>
<dbReference type="Pfam" id="PF00089">
    <property type="entry name" value="Trypsin"/>
    <property type="match status" value="1"/>
</dbReference>
<feature type="signal peptide" evidence="1">
    <location>
        <begin position="1"/>
        <end position="31"/>
    </location>
</feature>
<feature type="chain" id="PRO_5035940271" description="Peptidase S1 domain-containing protein" evidence="1">
    <location>
        <begin position="32"/>
        <end position="148"/>
    </location>
</feature>
<evidence type="ECO:0000313" key="3">
    <source>
        <dbReference type="EMBL" id="CAD7696252.1"/>
    </source>
</evidence>
<name>A0A8S1IR88_9CHLO</name>
<dbReference type="InterPro" id="IPR043504">
    <property type="entry name" value="Peptidase_S1_PA_chymotrypsin"/>
</dbReference>
<evidence type="ECO:0000313" key="4">
    <source>
        <dbReference type="Proteomes" id="UP000708148"/>
    </source>
</evidence>
<dbReference type="InterPro" id="IPR009003">
    <property type="entry name" value="Peptidase_S1_PA"/>
</dbReference>
<dbReference type="EMBL" id="CAJHUC010000450">
    <property type="protein sequence ID" value="CAD7696252.1"/>
    <property type="molecule type" value="Genomic_DNA"/>
</dbReference>
<keyword evidence="4" id="KW-1185">Reference proteome</keyword>
<protein>
    <recommendedName>
        <fullName evidence="2">Peptidase S1 domain-containing protein</fullName>
    </recommendedName>
</protein>
<dbReference type="AlphaFoldDB" id="A0A8S1IR88"/>
<evidence type="ECO:0000256" key="1">
    <source>
        <dbReference type="SAM" id="SignalP"/>
    </source>
</evidence>
<dbReference type="InterPro" id="IPR001254">
    <property type="entry name" value="Trypsin_dom"/>
</dbReference>
<comment type="caution">
    <text evidence="3">The sequence shown here is derived from an EMBL/GenBank/DDBJ whole genome shotgun (WGS) entry which is preliminary data.</text>
</comment>
<gene>
    <name evidence="3" type="ORF">OSTQU699_LOCUS1613</name>
</gene>
<sequence>MGCCGQWPRKQAATVLLAIAALLHICQRGDAVEIATGEDGGSCEMPEEGTAHNDGFLPSSFEGWLEVPTERFNYVVSIRTGHTSSSPVEGLAIGVSFLERDICSGIVIGGSWVLTAAHCIAIVGTRPLVVFNSQAEGSSWLGGNPVHK</sequence>
<dbReference type="OrthoDB" id="546450at2759"/>
<accession>A0A8S1IR88</accession>
<dbReference type="Gene3D" id="2.40.10.10">
    <property type="entry name" value="Trypsin-like serine proteases"/>
    <property type="match status" value="1"/>
</dbReference>
<dbReference type="SUPFAM" id="SSF50494">
    <property type="entry name" value="Trypsin-like serine proteases"/>
    <property type="match status" value="1"/>
</dbReference>
<organism evidence="3 4">
    <name type="scientific">Ostreobium quekettii</name>
    <dbReference type="NCBI Taxonomy" id="121088"/>
    <lineage>
        <taxon>Eukaryota</taxon>
        <taxon>Viridiplantae</taxon>
        <taxon>Chlorophyta</taxon>
        <taxon>core chlorophytes</taxon>
        <taxon>Ulvophyceae</taxon>
        <taxon>TCBD clade</taxon>
        <taxon>Bryopsidales</taxon>
        <taxon>Ostreobineae</taxon>
        <taxon>Ostreobiaceae</taxon>
        <taxon>Ostreobium</taxon>
    </lineage>
</organism>
<dbReference type="Proteomes" id="UP000708148">
    <property type="component" value="Unassembled WGS sequence"/>
</dbReference>
<dbReference type="GO" id="GO:0004252">
    <property type="term" value="F:serine-type endopeptidase activity"/>
    <property type="evidence" value="ECO:0007669"/>
    <property type="project" value="InterPro"/>
</dbReference>
<proteinExistence type="predicted"/>